<dbReference type="PROSITE" id="PS51257">
    <property type="entry name" value="PROKAR_LIPOPROTEIN"/>
    <property type="match status" value="1"/>
</dbReference>
<proteinExistence type="predicted"/>
<name>A0ABX1GME6_9FLAO</name>
<evidence type="ECO:0000256" key="1">
    <source>
        <dbReference type="SAM" id="SignalP"/>
    </source>
</evidence>
<keyword evidence="1" id="KW-0732">Signal</keyword>
<evidence type="ECO:0000313" key="2">
    <source>
        <dbReference type="EMBL" id="NKI30813.1"/>
    </source>
</evidence>
<comment type="caution">
    <text evidence="2">The sequence shown here is derived from an EMBL/GenBank/DDBJ whole genome shotgun (WGS) entry which is preliminary data.</text>
</comment>
<gene>
    <name evidence="2" type="ORF">HCU67_02585</name>
</gene>
<accession>A0ABX1GME6</accession>
<evidence type="ECO:0008006" key="4">
    <source>
        <dbReference type="Google" id="ProtNLM"/>
    </source>
</evidence>
<feature type="signal peptide" evidence="1">
    <location>
        <begin position="1"/>
        <end position="22"/>
    </location>
</feature>
<evidence type="ECO:0000313" key="3">
    <source>
        <dbReference type="Proteomes" id="UP000718451"/>
    </source>
</evidence>
<feature type="chain" id="PRO_5047347224" description="Fibronectin type-III domain-containing protein" evidence="1">
    <location>
        <begin position="23"/>
        <end position="237"/>
    </location>
</feature>
<keyword evidence="3" id="KW-1185">Reference proteome</keyword>
<dbReference type="Proteomes" id="UP000718451">
    <property type="component" value="Unassembled WGS sequence"/>
</dbReference>
<dbReference type="InterPro" id="IPR013783">
    <property type="entry name" value="Ig-like_fold"/>
</dbReference>
<dbReference type="EMBL" id="JAAWWL010000001">
    <property type="protein sequence ID" value="NKI30813.1"/>
    <property type="molecule type" value="Genomic_DNA"/>
</dbReference>
<organism evidence="2 3">
    <name type="scientific">Croceivirga thetidis</name>
    <dbReference type="NCBI Taxonomy" id="2721623"/>
    <lineage>
        <taxon>Bacteria</taxon>
        <taxon>Pseudomonadati</taxon>
        <taxon>Bacteroidota</taxon>
        <taxon>Flavobacteriia</taxon>
        <taxon>Flavobacteriales</taxon>
        <taxon>Flavobacteriaceae</taxon>
        <taxon>Croceivirga</taxon>
    </lineage>
</organism>
<dbReference type="Gene3D" id="2.60.40.10">
    <property type="entry name" value="Immunoglobulins"/>
    <property type="match status" value="1"/>
</dbReference>
<protein>
    <recommendedName>
        <fullName evidence="4">Fibronectin type-III domain-containing protein</fullName>
    </recommendedName>
</protein>
<reference evidence="2 3" key="1">
    <citation type="submission" date="2020-04" db="EMBL/GenBank/DDBJ databases">
        <authorList>
            <person name="Yoon J."/>
        </authorList>
    </citation>
    <scope>NUCLEOTIDE SEQUENCE [LARGE SCALE GENOMIC DNA]</scope>
    <source>
        <strain evidence="2 3">DJ-13</strain>
    </source>
</reference>
<sequence>MKMKKYLSFLVLGLLISCSGGGDDNPPTPPLPDPPSAATLVFPFENSECNTGVDLNTDFSEVTFEWNASENTDVYTLEVINLNSSTPPQTLFTSETTATLAIAKGTPFSWSITSRNNESQESAESESWLFYNAGTIVNYPPFPATILEPESGSTAVKNQNDEVVFDWDGTDVEDDIVSYELFFATGSPNTLTSVYVGADSSFAISGLESGSVNYWKVITTDAQGNNSDSGVYDFKVQ</sequence>